<feature type="region of interest" description="Disordered" evidence="5">
    <location>
        <begin position="1"/>
        <end position="106"/>
    </location>
</feature>
<feature type="compositionally biased region" description="Basic and acidic residues" evidence="5">
    <location>
        <begin position="1"/>
        <end position="12"/>
    </location>
</feature>
<dbReference type="GO" id="GO:0007034">
    <property type="term" value="P:vacuolar transport"/>
    <property type="evidence" value="ECO:0007669"/>
    <property type="project" value="InterPro"/>
</dbReference>
<evidence type="ECO:0000256" key="4">
    <source>
        <dbReference type="ARBA" id="ARBA00023136"/>
    </source>
</evidence>
<evidence type="ECO:0000313" key="7">
    <source>
        <dbReference type="EMBL" id="KAF2751840.1"/>
    </source>
</evidence>
<dbReference type="EMBL" id="MU006561">
    <property type="protein sequence ID" value="KAF2751840.1"/>
    <property type="molecule type" value="Genomic_DNA"/>
</dbReference>
<evidence type="ECO:0000313" key="8">
    <source>
        <dbReference type="Proteomes" id="UP000799440"/>
    </source>
</evidence>
<sequence length="354" mass="38236">MPEQRYERIAAHDEDDTASPVNVQPPYPIPSSPPPSFHSRASSPTAASRRPHSSGPPANDADRTLADAFDSPSDVDDSDDEDDVDDRQRLMRGQPESTQDKDETTQIRAGVQRQVTQLPVFQTPSAPAATGRVYGGGQNDGVWANLSAKPTTGEDLEEKPPSYEQAAADATPPYWETTILAPGTYGDEVYIEGMPVGTIFSFIWNAIVSMTFQIVGFFLTHLLATTHAAKNGSRAGLGVTLVQWGFTMKNTASLESPDSPADFPTTIPDDPNSHNFNPNELAPGNSGSVTPASSGISAQEWMAYALMIIGWFILIKSVSDYLRAVRHERLVLQSPDRGLGVAVVAENERPEQAV</sequence>
<reference evidence="7" key="1">
    <citation type="journal article" date="2020" name="Stud. Mycol.">
        <title>101 Dothideomycetes genomes: a test case for predicting lifestyles and emergence of pathogens.</title>
        <authorList>
            <person name="Haridas S."/>
            <person name="Albert R."/>
            <person name="Binder M."/>
            <person name="Bloem J."/>
            <person name="Labutti K."/>
            <person name="Salamov A."/>
            <person name="Andreopoulos B."/>
            <person name="Baker S."/>
            <person name="Barry K."/>
            <person name="Bills G."/>
            <person name="Bluhm B."/>
            <person name="Cannon C."/>
            <person name="Castanera R."/>
            <person name="Culley D."/>
            <person name="Daum C."/>
            <person name="Ezra D."/>
            <person name="Gonzalez J."/>
            <person name="Henrissat B."/>
            <person name="Kuo A."/>
            <person name="Liang C."/>
            <person name="Lipzen A."/>
            <person name="Lutzoni F."/>
            <person name="Magnuson J."/>
            <person name="Mondo S."/>
            <person name="Nolan M."/>
            <person name="Ohm R."/>
            <person name="Pangilinan J."/>
            <person name="Park H.-J."/>
            <person name="Ramirez L."/>
            <person name="Alfaro M."/>
            <person name="Sun H."/>
            <person name="Tritt A."/>
            <person name="Yoshinaga Y."/>
            <person name="Zwiers L.-H."/>
            <person name="Turgeon B."/>
            <person name="Goodwin S."/>
            <person name="Spatafora J."/>
            <person name="Crous P."/>
            <person name="Grigoriev I."/>
        </authorList>
    </citation>
    <scope>NUCLEOTIDE SEQUENCE</scope>
    <source>
        <strain evidence="7">CBS 119925</strain>
    </source>
</reference>
<name>A0A6A6VQH3_9PLEO</name>
<protein>
    <recommendedName>
        <fullName evidence="9">Metal homeostatis protein bsd2</fullName>
    </recommendedName>
</protein>
<feature type="transmembrane region" description="Helical" evidence="6">
    <location>
        <begin position="301"/>
        <end position="319"/>
    </location>
</feature>
<keyword evidence="3 6" id="KW-1133">Transmembrane helix</keyword>
<keyword evidence="4 6" id="KW-0472">Membrane</keyword>
<evidence type="ECO:0000256" key="5">
    <source>
        <dbReference type="SAM" id="MobiDB-lite"/>
    </source>
</evidence>
<gene>
    <name evidence="7" type="ORF">M011DRAFT_454727</name>
</gene>
<feature type="region of interest" description="Disordered" evidence="5">
    <location>
        <begin position="253"/>
        <end position="289"/>
    </location>
</feature>
<dbReference type="GO" id="GO:0031398">
    <property type="term" value="P:positive regulation of protein ubiquitination"/>
    <property type="evidence" value="ECO:0007669"/>
    <property type="project" value="TreeGrafter"/>
</dbReference>
<proteinExistence type="predicted"/>
<dbReference type="GO" id="GO:0030001">
    <property type="term" value="P:metal ion transport"/>
    <property type="evidence" value="ECO:0007669"/>
    <property type="project" value="InterPro"/>
</dbReference>
<keyword evidence="2 6" id="KW-0812">Transmembrane</keyword>
<organism evidence="7 8">
    <name type="scientific">Sporormia fimetaria CBS 119925</name>
    <dbReference type="NCBI Taxonomy" id="1340428"/>
    <lineage>
        <taxon>Eukaryota</taxon>
        <taxon>Fungi</taxon>
        <taxon>Dikarya</taxon>
        <taxon>Ascomycota</taxon>
        <taxon>Pezizomycotina</taxon>
        <taxon>Dothideomycetes</taxon>
        <taxon>Pleosporomycetidae</taxon>
        <taxon>Pleosporales</taxon>
        <taxon>Sporormiaceae</taxon>
        <taxon>Sporormia</taxon>
    </lineage>
</organism>
<keyword evidence="8" id="KW-1185">Reference proteome</keyword>
<feature type="transmembrane region" description="Helical" evidence="6">
    <location>
        <begin position="202"/>
        <end position="224"/>
    </location>
</feature>
<dbReference type="OrthoDB" id="10003116at2759"/>
<dbReference type="GO" id="GO:0016020">
    <property type="term" value="C:membrane"/>
    <property type="evidence" value="ECO:0007669"/>
    <property type="project" value="UniProtKB-SubCell"/>
</dbReference>
<dbReference type="GO" id="GO:0048471">
    <property type="term" value="C:perinuclear region of cytoplasm"/>
    <property type="evidence" value="ECO:0007669"/>
    <property type="project" value="TreeGrafter"/>
</dbReference>
<feature type="compositionally biased region" description="Low complexity" evidence="5">
    <location>
        <begin position="37"/>
        <end position="48"/>
    </location>
</feature>
<comment type="subcellular location">
    <subcellularLocation>
        <location evidence="1">Membrane</location>
        <topology evidence="1">Multi-pass membrane protein</topology>
    </subcellularLocation>
</comment>
<dbReference type="InterPro" id="IPR019325">
    <property type="entry name" value="NEDD4/Bsd2"/>
</dbReference>
<dbReference type="GO" id="GO:0005794">
    <property type="term" value="C:Golgi apparatus"/>
    <property type="evidence" value="ECO:0007669"/>
    <property type="project" value="TreeGrafter"/>
</dbReference>
<evidence type="ECO:0008006" key="9">
    <source>
        <dbReference type="Google" id="ProtNLM"/>
    </source>
</evidence>
<dbReference type="Proteomes" id="UP000799440">
    <property type="component" value="Unassembled WGS sequence"/>
</dbReference>
<evidence type="ECO:0000256" key="1">
    <source>
        <dbReference type="ARBA" id="ARBA00004141"/>
    </source>
</evidence>
<evidence type="ECO:0000256" key="3">
    <source>
        <dbReference type="ARBA" id="ARBA00022989"/>
    </source>
</evidence>
<feature type="compositionally biased region" description="Acidic residues" evidence="5">
    <location>
        <begin position="73"/>
        <end position="85"/>
    </location>
</feature>
<evidence type="ECO:0000256" key="6">
    <source>
        <dbReference type="SAM" id="Phobius"/>
    </source>
</evidence>
<accession>A0A6A6VQH3</accession>
<dbReference type="PANTHER" id="PTHR13396:SF5">
    <property type="entry name" value="NEDD4 FAMILY INTERACTING PROTEIN"/>
    <property type="match status" value="1"/>
</dbReference>
<dbReference type="CDD" id="cd22212">
    <property type="entry name" value="NDFIP-like"/>
    <property type="match status" value="1"/>
</dbReference>
<dbReference type="AlphaFoldDB" id="A0A6A6VQH3"/>
<feature type="compositionally biased region" description="Pro residues" evidence="5">
    <location>
        <begin position="23"/>
        <end position="36"/>
    </location>
</feature>
<dbReference type="Pfam" id="PF10176">
    <property type="entry name" value="NEDD4_Bsd2"/>
    <property type="match status" value="1"/>
</dbReference>
<dbReference type="PANTHER" id="PTHR13396">
    <property type="entry name" value="NEDD4 FAMILY INTERACTING PROTEIN 1/2"/>
    <property type="match status" value="1"/>
</dbReference>
<dbReference type="GO" id="GO:0006511">
    <property type="term" value="P:ubiquitin-dependent protein catabolic process"/>
    <property type="evidence" value="ECO:0007669"/>
    <property type="project" value="TreeGrafter"/>
</dbReference>
<dbReference type="GO" id="GO:0005783">
    <property type="term" value="C:endoplasmic reticulum"/>
    <property type="evidence" value="ECO:0007669"/>
    <property type="project" value="TreeGrafter"/>
</dbReference>
<evidence type="ECO:0000256" key="2">
    <source>
        <dbReference type="ARBA" id="ARBA00022692"/>
    </source>
</evidence>